<evidence type="ECO:0000313" key="1">
    <source>
        <dbReference type="EMBL" id="MDQ0159296.1"/>
    </source>
</evidence>
<reference evidence="1 2" key="1">
    <citation type="submission" date="2023-07" db="EMBL/GenBank/DDBJ databases">
        <title>Genomic Encyclopedia of Type Strains, Phase IV (KMG-IV): sequencing the most valuable type-strain genomes for metagenomic binning, comparative biology and taxonomic classification.</title>
        <authorList>
            <person name="Goeker M."/>
        </authorList>
    </citation>
    <scope>NUCLEOTIDE SEQUENCE [LARGE SCALE GENOMIC DNA]</scope>
    <source>
        <strain evidence="1 2">DSM 16460</strain>
    </source>
</reference>
<sequence length="94" mass="11644">MICEHPYITFRREIDHVHFQQKNIEDTHYIRLYEDRIETAEYTYEISMIFDMSYKMLSGQYGFFYLHTTKGVMTFQIKENPEHLIHEFRKVEIK</sequence>
<protein>
    <submittedName>
        <fullName evidence="1">Uncharacterized protein</fullName>
    </submittedName>
</protein>
<proteinExistence type="predicted"/>
<gene>
    <name evidence="1" type="ORF">J2S77_001260</name>
</gene>
<keyword evidence="2" id="KW-1185">Reference proteome</keyword>
<name>A0ABT9VE93_9BACI</name>
<evidence type="ECO:0000313" key="2">
    <source>
        <dbReference type="Proteomes" id="UP001224359"/>
    </source>
</evidence>
<accession>A0ABT9VE93</accession>
<dbReference type="RefSeq" id="WP_306975664.1">
    <property type="nucleotide sequence ID" value="NZ_JAUSTQ010000004.1"/>
</dbReference>
<comment type="caution">
    <text evidence="1">The sequence shown here is derived from an EMBL/GenBank/DDBJ whole genome shotgun (WGS) entry which is preliminary data.</text>
</comment>
<dbReference type="EMBL" id="JAUSTQ010000004">
    <property type="protein sequence ID" value="MDQ0159296.1"/>
    <property type="molecule type" value="Genomic_DNA"/>
</dbReference>
<organism evidence="1 2">
    <name type="scientific">Alkalibacillus salilacus</name>
    <dbReference type="NCBI Taxonomy" id="284582"/>
    <lineage>
        <taxon>Bacteria</taxon>
        <taxon>Bacillati</taxon>
        <taxon>Bacillota</taxon>
        <taxon>Bacilli</taxon>
        <taxon>Bacillales</taxon>
        <taxon>Bacillaceae</taxon>
        <taxon>Alkalibacillus</taxon>
    </lineage>
</organism>
<dbReference type="Proteomes" id="UP001224359">
    <property type="component" value="Unassembled WGS sequence"/>
</dbReference>